<dbReference type="InterPro" id="IPR050832">
    <property type="entry name" value="Bact_Acetyltransf"/>
</dbReference>
<reference evidence="5 6" key="1">
    <citation type="submission" date="2020-07" db="EMBL/GenBank/DDBJ databases">
        <title>Sequencing the genomes of 1000 actinobacteria strains.</title>
        <authorList>
            <person name="Klenk H.-P."/>
        </authorList>
    </citation>
    <scope>NUCLEOTIDE SEQUENCE [LARGE SCALE GENOMIC DNA]</scope>
    <source>
        <strain evidence="5 6">DSM 100723</strain>
    </source>
</reference>
<dbReference type="InterPro" id="IPR016181">
    <property type="entry name" value="Acyl_CoA_acyltransferase"/>
</dbReference>
<keyword evidence="5" id="KW-0689">Ribosomal protein</keyword>
<organism evidence="5 6">
    <name type="scientific">Microlunatus kandeliicorticis</name>
    <dbReference type="NCBI Taxonomy" id="1759536"/>
    <lineage>
        <taxon>Bacteria</taxon>
        <taxon>Bacillati</taxon>
        <taxon>Actinomycetota</taxon>
        <taxon>Actinomycetes</taxon>
        <taxon>Propionibacteriales</taxon>
        <taxon>Propionibacteriaceae</taxon>
        <taxon>Microlunatus</taxon>
    </lineage>
</organism>
<evidence type="ECO:0000313" key="6">
    <source>
        <dbReference type="Proteomes" id="UP000523079"/>
    </source>
</evidence>
<feature type="region of interest" description="Disordered" evidence="3">
    <location>
        <begin position="43"/>
        <end position="74"/>
    </location>
</feature>
<dbReference type="PANTHER" id="PTHR43877:SF2">
    <property type="entry name" value="AMINOALKYLPHOSPHONATE N-ACETYLTRANSFERASE-RELATED"/>
    <property type="match status" value="1"/>
</dbReference>
<keyword evidence="5" id="KW-0687">Ribonucleoprotein</keyword>
<evidence type="ECO:0000256" key="3">
    <source>
        <dbReference type="SAM" id="MobiDB-lite"/>
    </source>
</evidence>
<dbReference type="EMBL" id="JACGWT010000001">
    <property type="protein sequence ID" value="MBA8793165.1"/>
    <property type="molecule type" value="Genomic_DNA"/>
</dbReference>
<feature type="domain" description="N-acetyltransferase" evidence="4">
    <location>
        <begin position="200"/>
        <end position="359"/>
    </location>
</feature>
<keyword evidence="1" id="KW-0808">Transferase</keyword>
<dbReference type="CDD" id="cd04301">
    <property type="entry name" value="NAT_SF"/>
    <property type="match status" value="1"/>
</dbReference>
<evidence type="ECO:0000256" key="2">
    <source>
        <dbReference type="ARBA" id="ARBA00023315"/>
    </source>
</evidence>
<dbReference type="Pfam" id="PF00583">
    <property type="entry name" value="Acetyltransf_1"/>
    <property type="match status" value="1"/>
</dbReference>
<dbReference type="PANTHER" id="PTHR43877">
    <property type="entry name" value="AMINOALKYLPHOSPHONATE N-ACETYLTRANSFERASE-RELATED-RELATED"/>
    <property type="match status" value="1"/>
</dbReference>
<dbReference type="SUPFAM" id="SSF55729">
    <property type="entry name" value="Acyl-CoA N-acyltransferases (Nat)"/>
    <property type="match status" value="1"/>
</dbReference>
<dbReference type="InterPro" id="IPR000182">
    <property type="entry name" value="GNAT_dom"/>
</dbReference>
<protein>
    <submittedName>
        <fullName evidence="5">Ribosomal protein S18 acetylase RimI-like enzyme</fullName>
    </submittedName>
</protein>
<dbReference type="PROSITE" id="PS51186">
    <property type="entry name" value="GNAT"/>
    <property type="match status" value="1"/>
</dbReference>
<dbReference type="Proteomes" id="UP000523079">
    <property type="component" value="Unassembled WGS sequence"/>
</dbReference>
<dbReference type="RefSeq" id="WP_182558703.1">
    <property type="nucleotide sequence ID" value="NZ_JACGWT010000001.1"/>
</dbReference>
<evidence type="ECO:0000256" key="1">
    <source>
        <dbReference type="ARBA" id="ARBA00022679"/>
    </source>
</evidence>
<dbReference type="AlphaFoldDB" id="A0A7W3IQ49"/>
<comment type="caution">
    <text evidence="5">The sequence shown here is derived from an EMBL/GenBank/DDBJ whole genome shotgun (WGS) entry which is preliminary data.</text>
</comment>
<keyword evidence="2" id="KW-0012">Acyltransferase</keyword>
<name>A0A7W3IQ49_9ACTN</name>
<evidence type="ECO:0000313" key="5">
    <source>
        <dbReference type="EMBL" id="MBA8793165.1"/>
    </source>
</evidence>
<accession>A0A7W3IQ49</accession>
<evidence type="ECO:0000259" key="4">
    <source>
        <dbReference type="PROSITE" id="PS51186"/>
    </source>
</evidence>
<dbReference type="GO" id="GO:0016747">
    <property type="term" value="F:acyltransferase activity, transferring groups other than amino-acyl groups"/>
    <property type="evidence" value="ECO:0007669"/>
    <property type="project" value="InterPro"/>
</dbReference>
<dbReference type="Gene3D" id="3.40.630.30">
    <property type="match status" value="1"/>
</dbReference>
<gene>
    <name evidence="5" type="ORF">FHX74_000759</name>
</gene>
<proteinExistence type="predicted"/>
<keyword evidence="6" id="KW-1185">Reference proteome</keyword>
<sequence length="359" mass="37504">MSSGDTPAGGDRTAGLGSVAFARLARGNARRWARLDPLLPVPRELLDGPADAPVEPAVGDRPDTDPGRLLAARSGDSAAAGRWRHVRLDPTSLPANYDWLESHRLRAAVDGTDQAAALTALLDRWVPEVAALADPVAQPDTGLTVTWPARDVQAVAALTRRGFAPVAVVAARLRAPRRADGVGSGVPTATIGPADPDDGLELRPARLDDLDAVVALQLEELFYDDLLGGLHLRSSVERAVRAAAAAALSRNDGSRILALRDGSAVGLVAVDLPDQADVGGLAAADRVGYVDCLSVTAGARGSGVGRRLARAADDRLAEDGAAVVLLTHSTVNPLSAPFWAREGFRPLWVIWSRPLLLPA</sequence>
<dbReference type="GO" id="GO:0005840">
    <property type="term" value="C:ribosome"/>
    <property type="evidence" value="ECO:0007669"/>
    <property type="project" value="UniProtKB-KW"/>
</dbReference>